<organism evidence="2 3">
    <name type="scientific">Cyclospora cayetanensis</name>
    <dbReference type="NCBI Taxonomy" id="88456"/>
    <lineage>
        <taxon>Eukaryota</taxon>
        <taxon>Sar</taxon>
        <taxon>Alveolata</taxon>
        <taxon>Apicomplexa</taxon>
        <taxon>Conoidasida</taxon>
        <taxon>Coccidia</taxon>
        <taxon>Eucoccidiorida</taxon>
        <taxon>Eimeriorina</taxon>
        <taxon>Eimeriidae</taxon>
        <taxon>Cyclospora</taxon>
    </lineage>
</organism>
<proteinExistence type="predicted"/>
<keyword evidence="3" id="KW-1185">Reference proteome</keyword>
<feature type="region of interest" description="Disordered" evidence="1">
    <location>
        <begin position="285"/>
        <end position="309"/>
    </location>
</feature>
<dbReference type="PANTHER" id="PTHR12834">
    <property type="entry name" value="SIGNAL RECOGNITION PARTICLE 9 KDA PROTEIN"/>
    <property type="match status" value="1"/>
</dbReference>
<dbReference type="GO" id="GO:0008312">
    <property type="term" value="F:7S RNA binding"/>
    <property type="evidence" value="ECO:0007669"/>
    <property type="project" value="InterPro"/>
</dbReference>
<feature type="compositionally biased region" description="Polar residues" evidence="1">
    <location>
        <begin position="254"/>
        <end position="269"/>
    </location>
</feature>
<evidence type="ECO:0000313" key="2">
    <source>
        <dbReference type="EMBL" id="OEH78844.1"/>
    </source>
</evidence>
<dbReference type="Proteomes" id="UP000095192">
    <property type="component" value="Unassembled WGS sequence"/>
</dbReference>
<name>A0A1D3D5W4_9EIME</name>
<dbReference type="PANTHER" id="PTHR12834:SF12">
    <property type="entry name" value="SIGNAL RECOGNITION PARTICLE 9 KDA PROTEIN"/>
    <property type="match status" value="1"/>
</dbReference>
<dbReference type="VEuPathDB" id="ToxoDB:cyc_07750"/>
<dbReference type="Gene3D" id="3.30.720.10">
    <property type="entry name" value="Signal recognition particle alu RNA binding heterodimer, srp9/1"/>
    <property type="match status" value="1"/>
</dbReference>
<protein>
    <submittedName>
        <fullName evidence="2">Signal recognition particle domain-containing protein</fullName>
    </submittedName>
</protein>
<dbReference type="GO" id="GO:0006614">
    <property type="term" value="P:SRP-dependent cotranslational protein targeting to membrane"/>
    <property type="evidence" value="ECO:0007669"/>
    <property type="project" value="InterPro"/>
</dbReference>
<dbReference type="InterPro" id="IPR039914">
    <property type="entry name" value="SRP9-like"/>
</dbReference>
<feature type="region of interest" description="Disordered" evidence="1">
    <location>
        <begin position="215"/>
        <end position="269"/>
    </location>
</feature>
<dbReference type="GO" id="GO:0005786">
    <property type="term" value="C:signal recognition particle, endoplasmic reticulum targeting"/>
    <property type="evidence" value="ECO:0007669"/>
    <property type="project" value="TreeGrafter"/>
</dbReference>
<feature type="region of interest" description="Disordered" evidence="1">
    <location>
        <begin position="1"/>
        <end position="58"/>
    </location>
</feature>
<accession>A0A1D3D5W4</accession>
<comment type="caution">
    <text evidence="2">The sequence shown here is derived from an EMBL/GenBank/DDBJ whole genome shotgun (WGS) entry which is preliminary data.</text>
</comment>
<dbReference type="InParanoid" id="A0A1D3D5W4"/>
<reference evidence="2 3" key="1">
    <citation type="journal article" date="2016" name="BMC Genomics">
        <title>Comparative genomics reveals Cyclospora cayetanensis possesses coccidia-like metabolism and invasion components but unique surface antigens.</title>
        <authorList>
            <person name="Liu S."/>
            <person name="Wang L."/>
            <person name="Zheng H."/>
            <person name="Xu Z."/>
            <person name="Roellig D.M."/>
            <person name="Li N."/>
            <person name="Frace M.A."/>
            <person name="Tang K."/>
            <person name="Arrowood M.J."/>
            <person name="Moss D.M."/>
            <person name="Zhang L."/>
            <person name="Feng Y."/>
            <person name="Xiao L."/>
        </authorList>
    </citation>
    <scope>NUCLEOTIDE SEQUENCE [LARGE SCALE GENOMIC DNA]</scope>
    <source>
        <strain evidence="2 3">CHN_HEN01</strain>
    </source>
</reference>
<dbReference type="AlphaFoldDB" id="A0A1D3D5W4"/>
<sequence>MQITKGTEDTEKLFGAAAKFPNPQGPPRRPQGAPSEQRRRRGLDPLTSRHEDCPPVKQQRGPRLRAWLYGNFRSAAGCMRICVLEESEALYSSSPLWESCSLLRAATKITPCCHHTAAMVWTEDWGSFALAVRDIFAHSPTTARFSLKYRRSEALLSAKVADDISCVKYRATSPSELRRLERLAAAFMSWASQPNPKLGGPPLSLEGIIEANAGASAAKSEGGSRRHQQQRRCPQQQKHASVLGDCIWPETSAPEDSQQQAYLGSRDTASTGGLGMAEGPCWSLNGDRRFDDRPRGPEGNRSSEAPLCHSSVGVSSTSWQGARKLAVGGAHALLVWFIKHAKESIKCLEAAATSKQHQCSWHHLCAEAAKAIQRIVGSFARAASQFGLFPTKKGALIGRQACRGSLKFPKVLMGAHLGPRVAEEG</sequence>
<gene>
    <name evidence="2" type="ORF">cyc_07750</name>
</gene>
<evidence type="ECO:0000256" key="1">
    <source>
        <dbReference type="SAM" id="MobiDB-lite"/>
    </source>
</evidence>
<feature type="compositionally biased region" description="Basic and acidic residues" evidence="1">
    <location>
        <begin position="286"/>
        <end position="298"/>
    </location>
</feature>
<feature type="compositionally biased region" description="Basic and acidic residues" evidence="1">
    <location>
        <begin position="1"/>
        <end position="12"/>
    </location>
</feature>
<dbReference type="EMBL" id="JROU02000599">
    <property type="protein sequence ID" value="OEH78844.1"/>
    <property type="molecule type" value="Genomic_DNA"/>
</dbReference>
<dbReference type="SUPFAM" id="SSF54762">
    <property type="entry name" value="Signal recognition particle alu RNA binding heterodimer, SRP9/14"/>
    <property type="match status" value="1"/>
</dbReference>
<evidence type="ECO:0000313" key="3">
    <source>
        <dbReference type="Proteomes" id="UP000095192"/>
    </source>
</evidence>
<dbReference type="InterPro" id="IPR009018">
    <property type="entry name" value="Signal_recog_particle_SRP9/14"/>
</dbReference>